<dbReference type="InterPro" id="IPR036236">
    <property type="entry name" value="Znf_C2H2_sf"/>
</dbReference>
<dbReference type="SUPFAM" id="SSF57667">
    <property type="entry name" value="beta-beta-alpha zinc fingers"/>
    <property type="match status" value="2"/>
</dbReference>
<proteinExistence type="predicted"/>
<evidence type="ECO:0000313" key="7">
    <source>
        <dbReference type="EMBL" id="CAP23208.2"/>
    </source>
</evidence>
<dbReference type="GeneID" id="8585812"/>
<reference evidence="7 8" key="2">
    <citation type="journal article" date="2011" name="PLoS Genet.">
        <title>Caenorhabditis briggsae recombinant inbred line genotypes reveal inter-strain incompatibility and the evolution of recombination.</title>
        <authorList>
            <person name="Ross J.A."/>
            <person name="Koboldt D.C."/>
            <person name="Staisch J.E."/>
            <person name="Chamberlin H.M."/>
            <person name="Gupta B.P."/>
            <person name="Miller R.D."/>
            <person name="Baird S.E."/>
            <person name="Haag E.S."/>
        </authorList>
    </citation>
    <scope>NUCLEOTIDE SEQUENCE [LARGE SCALE GENOMIC DNA]</scope>
    <source>
        <strain evidence="7 8">AF16</strain>
    </source>
</reference>
<dbReference type="InParanoid" id="A8WRV0"/>
<dbReference type="Proteomes" id="UP000008549">
    <property type="component" value="Unassembled WGS sequence"/>
</dbReference>
<dbReference type="OMA" id="MEMPADI"/>
<evidence type="ECO:0000256" key="2">
    <source>
        <dbReference type="ARBA" id="ARBA00022737"/>
    </source>
</evidence>
<dbReference type="RefSeq" id="XP_045092014.1">
    <property type="nucleotide sequence ID" value="XM_045239039.1"/>
</dbReference>
<dbReference type="KEGG" id="cbr:CBG_02035"/>
<dbReference type="GO" id="GO:0005694">
    <property type="term" value="C:chromosome"/>
    <property type="evidence" value="ECO:0000318"/>
    <property type="project" value="GO_Central"/>
</dbReference>
<sequence length="413" mass="48833">MHNTLFKRWDLFEKNIDYSKDEKKKQFGQSQLSGVGQILEDLRMQHRPSPKEHIVLDGLGLRYRDPFKFPISRMHEVQTKLIARDGEELPEMEMPADIRVARKMIRQKMIRCKKCKTRFLEKNLYKRHLRDKHPKLYDLFIEQQSEECEAQKQAERDHQLFDEMKTGSFIPPEDAVVELLGNPNYIPLPGEGKPKPWENTLQNRIRQLKRPSIKKVSPQSPFCDMRFRYEISLKRHFVKKHPVIGDFKRCLKCFTTYVCFDCTPVKNMVTEQRLFKHRSKFHRGANSGFSCKECLKRFLTPRKLRKHMKMSHVFTTTYQCHFCDELFINETARYTHERIHTGIIKFECQICDYRANRYSDMERTSSLLACGCSSKASDTSPQLLPFSEIADAPTTPSLCSPLLFHALQFHFIR</sequence>
<dbReference type="CTD" id="8585812"/>
<evidence type="ECO:0000313" key="8">
    <source>
        <dbReference type="Proteomes" id="UP000008549"/>
    </source>
</evidence>
<keyword evidence="2" id="KW-0677">Repeat</keyword>
<dbReference type="GO" id="GO:0006357">
    <property type="term" value="P:regulation of transcription by RNA polymerase II"/>
    <property type="evidence" value="ECO:0000318"/>
    <property type="project" value="GO_Central"/>
</dbReference>
<evidence type="ECO:0000256" key="3">
    <source>
        <dbReference type="ARBA" id="ARBA00022771"/>
    </source>
</evidence>
<dbReference type="PANTHER" id="PTHR24409:SF295">
    <property type="entry name" value="AZ2-RELATED"/>
    <property type="match status" value="1"/>
</dbReference>
<dbReference type="PROSITE" id="PS50157">
    <property type="entry name" value="ZINC_FINGER_C2H2_2"/>
    <property type="match status" value="2"/>
</dbReference>
<dbReference type="PANTHER" id="PTHR24409">
    <property type="entry name" value="ZINC FINGER PROTEIN 142"/>
    <property type="match status" value="1"/>
</dbReference>
<name>A8WRV0_CAEBR</name>
<evidence type="ECO:0000313" key="9">
    <source>
        <dbReference type="WormBase" id="CBG02035"/>
    </source>
</evidence>
<dbReference type="EMBL" id="HE601451">
    <property type="protein sequence ID" value="CAP23208.2"/>
    <property type="molecule type" value="Genomic_DNA"/>
</dbReference>
<evidence type="ECO:0000256" key="1">
    <source>
        <dbReference type="ARBA" id="ARBA00022723"/>
    </source>
</evidence>
<evidence type="ECO:0000256" key="4">
    <source>
        <dbReference type="ARBA" id="ARBA00022833"/>
    </source>
</evidence>
<reference evidence="7 8" key="1">
    <citation type="journal article" date="2003" name="PLoS Biol.">
        <title>The genome sequence of Caenorhabditis briggsae: a platform for comparative genomics.</title>
        <authorList>
            <person name="Stein L.D."/>
            <person name="Bao Z."/>
            <person name="Blasiar D."/>
            <person name="Blumenthal T."/>
            <person name="Brent M.R."/>
            <person name="Chen N."/>
            <person name="Chinwalla A."/>
            <person name="Clarke L."/>
            <person name="Clee C."/>
            <person name="Coghlan A."/>
            <person name="Coulson A."/>
            <person name="D'Eustachio P."/>
            <person name="Fitch D.H."/>
            <person name="Fulton L.A."/>
            <person name="Fulton R.E."/>
            <person name="Griffiths-Jones S."/>
            <person name="Harris T.W."/>
            <person name="Hillier L.W."/>
            <person name="Kamath R."/>
            <person name="Kuwabara P.E."/>
            <person name="Mardis E.R."/>
            <person name="Marra M.A."/>
            <person name="Miner T.L."/>
            <person name="Minx P."/>
            <person name="Mullikin J.C."/>
            <person name="Plumb R.W."/>
            <person name="Rogers J."/>
            <person name="Schein J.E."/>
            <person name="Sohrmann M."/>
            <person name="Spieth J."/>
            <person name="Stajich J.E."/>
            <person name="Wei C."/>
            <person name="Willey D."/>
            <person name="Wilson R.K."/>
            <person name="Durbin R."/>
            <person name="Waterston R.H."/>
        </authorList>
    </citation>
    <scope>NUCLEOTIDE SEQUENCE [LARGE SCALE GENOMIC DNA]</scope>
    <source>
        <strain evidence="7 8">AF16</strain>
    </source>
</reference>
<dbReference type="PROSITE" id="PS00028">
    <property type="entry name" value="ZINC_FINGER_C2H2_1"/>
    <property type="match status" value="2"/>
</dbReference>
<dbReference type="Gene3D" id="3.30.160.60">
    <property type="entry name" value="Classic Zinc Finger"/>
    <property type="match status" value="2"/>
</dbReference>
<dbReference type="GO" id="GO:0043035">
    <property type="term" value="F:chromatin insulator sequence binding"/>
    <property type="evidence" value="ECO:0000318"/>
    <property type="project" value="GO_Central"/>
</dbReference>
<keyword evidence="1" id="KW-0479">Metal-binding</keyword>
<feature type="domain" description="C2H2-type" evidence="6">
    <location>
        <begin position="318"/>
        <end position="342"/>
    </location>
</feature>
<dbReference type="HOGENOM" id="CLU_666045_0_0_1"/>
<gene>
    <name evidence="7 9" type="ORF">CBG02035</name>
    <name evidence="7" type="ORF">CBG_02035</name>
</gene>
<protein>
    <submittedName>
        <fullName evidence="7">Protein CBG02035</fullName>
    </submittedName>
</protein>
<feature type="domain" description="C2H2-type" evidence="6">
    <location>
        <begin position="289"/>
        <end position="312"/>
    </location>
</feature>
<evidence type="ECO:0000256" key="5">
    <source>
        <dbReference type="PROSITE-ProRule" id="PRU00042"/>
    </source>
</evidence>
<accession>A8WRV0</accession>
<keyword evidence="3 5" id="KW-0863">Zinc-finger</keyword>
<keyword evidence="4" id="KW-0862">Zinc</keyword>
<organism evidence="7 8">
    <name type="scientific">Caenorhabditis briggsae</name>
    <dbReference type="NCBI Taxonomy" id="6238"/>
    <lineage>
        <taxon>Eukaryota</taxon>
        <taxon>Metazoa</taxon>
        <taxon>Ecdysozoa</taxon>
        <taxon>Nematoda</taxon>
        <taxon>Chromadorea</taxon>
        <taxon>Rhabditida</taxon>
        <taxon>Rhabditina</taxon>
        <taxon>Rhabditomorpha</taxon>
        <taxon>Rhabditoidea</taxon>
        <taxon>Rhabditidae</taxon>
        <taxon>Peloderinae</taxon>
        <taxon>Caenorhabditis</taxon>
    </lineage>
</organism>
<dbReference type="GO" id="GO:0008270">
    <property type="term" value="F:zinc ion binding"/>
    <property type="evidence" value="ECO:0007669"/>
    <property type="project" value="UniProtKB-KW"/>
</dbReference>
<dbReference type="InterPro" id="IPR013087">
    <property type="entry name" value="Znf_C2H2_type"/>
</dbReference>
<dbReference type="eggNOG" id="KOG1721">
    <property type="taxonomic scope" value="Eukaryota"/>
</dbReference>
<evidence type="ECO:0000259" key="6">
    <source>
        <dbReference type="PROSITE" id="PS50157"/>
    </source>
</evidence>
<dbReference type="SMART" id="SM00355">
    <property type="entry name" value="ZnF_C2H2"/>
    <property type="match status" value="5"/>
</dbReference>
<dbReference type="AlphaFoldDB" id="A8WRV0"/>
<keyword evidence="8" id="KW-1185">Reference proteome</keyword>
<dbReference type="WormBase" id="CBG02035">
    <property type="protein sequence ID" value="CBP49487"/>
    <property type="gene ID" value="WBGene00025178"/>
</dbReference>